<keyword evidence="2" id="KW-1185">Reference proteome</keyword>
<proteinExistence type="predicted"/>
<reference evidence="1 2" key="1">
    <citation type="submission" date="2019-04" db="EMBL/GenBank/DDBJ databases">
        <title>Novel bacteriophages capable of disrupting biofilms from clinical strains of Aeromonas hydrophila with intrinsic antibiotic resistance.</title>
        <authorList>
            <person name="Kabwe M."/>
            <person name="Brown T.L."/>
            <person name="Speirs L."/>
            <person name="Ku H."/>
            <person name="Leach M."/>
            <person name="Chan H.T."/>
            <person name="Petrovski S."/>
            <person name="Lock P."/>
            <person name="Tucci J."/>
        </authorList>
    </citation>
    <scope>NUCLEOTIDE SEQUENCE [LARGE SCALE GENOMIC DNA]</scope>
</reference>
<accession>A0A514A1Q0</accession>
<gene>
    <name evidence="1" type="ORF">LAh10_197</name>
</gene>
<sequence length="127" mass="14605">MSEVKKVKKAHPMDSFIQDMINFMNPEGPTKDGDKLFLKTKEGTSDLTEILLERNDGVITGYLVHEDKIIKINVGFSQTWKPTLEIRFGEMFVTSMAVDNKKGLDMYLKRLYDKKPPKSKKNDCTED</sequence>
<organism evidence="1 2">
    <name type="scientific">Aeromonas phage LAh10</name>
    <dbReference type="NCBI Taxonomy" id="2591025"/>
    <lineage>
        <taxon>Viruses</taxon>
        <taxon>Duplodnaviria</taxon>
        <taxon>Heunggongvirae</taxon>
        <taxon>Uroviricota</taxon>
        <taxon>Caudoviricetes</taxon>
        <taxon>Chimalliviridae</taxon>
        <taxon>Ludhianavirus</taxon>
        <taxon>Ludhianavirus LAh10</taxon>
    </lineage>
</organism>
<evidence type="ECO:0000313" key="2">
    <source>
        <dbReference type="Proteomes" id="UP000318420"/>
    </source>
</evidence>
<evidence type="ECO:0000313" key="1">
    <source>
        <dbReference type="EMBL" id="QDH47208.1"/>
    </source>
</evidence>
<name>A0A514A1Q0_9CAUD</name>
<protein>
    <submittedName>
        <fullName evidence="1">Uncharacterized protein</fullName>
    </submittedName>
</protein>
<dbReference type="EMBL" id="MK838116">
    <property type="protein sequence ID" value="QDH47208.1"/>
    <property type="molecule type" value="Genomic_DNA"/>
</dbReference>
<dbReference type="Proteomes" id="UP000318420">
    <property type="component" value="Segment"/>
</dbReference>